<dbReference type="EMBL" id="QGNW01000482">
    <property type="protein sequence ID" value="RVW69794.1"/>
    <property type="molecule type" value="Genomic_DNA"/>
</dbReference>
<protein>
    <submittedName>
        <fullName evidence="1">Uncharacterized protein</fullName>
    </submittedName>
</protein>
<dbReference type="Proteomes" id="UP000288805">
    <property type="component" value="Unassembled WGS sequence"/>
</dbReference>
<accession>A0A438GC67</accession>
<name>A0A438GC67_VITVI</name>
<sequence length="250" mass="28450">MDVSKTRQLGDFSAAVGSNISSHPLVASINKPHKLKIRLRNGDKIVVHLETPYNNFNKLSDDEFQGTRLDNAYMGTLQKNLKVKIEYAISSNDEIEEVDGSNVVLVSETDIPELVPVKLVPPWRRTKNNIRILKDNRRICSSEVTFSDNGTTMDQNKLLGNVITRKNLSDDLICKVVKSLPQEIEVVWKKKRDFMLVNQYLCEIKEAKKHEMKERRHKEAQAVLAVATIIVVDSSRISSFRKDVIDEPAH</sequence>
<reference evidence="1 2" key="1">
    <citation type="journal article" date="2018" name="PLoS Genet.">
        <title>Population sequencing reveals clonal diversity and ancestral inbreeding in the grapevine cultivar Chardonnay.</title>
        <authorList>
            <person name="Roach M.J."/>
            <person name="Johnson D.L."/>
            <person name="Bohlmann J."/>
            <person name="van Vuuren H.J."/>
            <person name="Jones S.J."/>
            <person name="Pretorius I.S."/>
            <person name="Schmidt S.A."/>
            <person name="Borneman A.R."/>
        </authorList>
    </citation>
    <scope>NUCLEOTIDE SEQUENCE [LARGE SCALE GENOMIC DNA]</scope>
    <source>
        <strain evidence="2">cv. Chardonnay</strain>
        <tissue evidence="1">Leaf</tissue>
    </source>
</reference>
<comment type="caution">
    <text evidence="1">The sequence shown here is derived from an EMBL/GenBank/DDBJ whole genome shotgun (WGS) entry which is preliminary data.</text>
</comment>
<evidence type="ECO:0000313" key="2">
    <source>
        <dbReference type="Proteomes" id="UP000288805"/>
    </source>
</evidence>
<evidence type="ECO:0000313" key="1">
    <source>
        <dbReference type="EMBL" id="RVW69794.1"/>
    </source>
</evidence>
<dbReference type="AlphaFoldDB" id="A0A438GC67"/>
<proteinExistence type="predicted"/>
<organism evidence="1 2">
    <name type="scientific">Vitis vinifera</name>
    <name type="common">Grape</name>
    <dbReference type="NCBI Taxonomy" id="29760"/>
    <lineage>
        <taxon>Eukaryota</taxon>
        <taxon>Viridiplantae</taxon>
        <taxon>Streptophyta</taxon>
        <taxon>Embryophyta</taxon>
        <taxon>Tracheophyta</taxon>
        <taxon>Spermatophyta</taxon>
        <taxon>Magnoliopsida</taxon>
        <taxon>eudicotyledons</taxon>
        <taxon>Gunneridae</taxon>
        <taxon>Pentapetalae</taxon>
        <taxon>rosids</taxon>
        <taxon>Vitales</taxon>
        <taxon>Vitaceae</taxon>
        <taxon>Viteae</taxon>
        <taxon>Vitis</taxon>
    </lineage>
</organism>
<gene>
    <name evidence="1" type="ORF">CK203_064274</name>
</gene>